<dbReference type="Pfam" id="PF08711">
    <property type="entry name" value="Med26"/>
    <property type="match status" value="1"/>
</dbReference>
<feature type="region of interest" description="Disordered" evidence="6">
    <location>
        <begin position="251"/>
        <end position="367"/>
    </location>
</feature>
<evidence type="ECO:0000256" key="2">
    <source>
        <dbReference type="ARBA" id="ARBA00006461"/>
    </source>
</evidence>
<feature type="compositionally biased region" description="Acidic residues" evidence="6">
    <location>
        <begin position="446"/>
        <end position="457"/>
    </location>
</feature>
<comment type="subcellular location">
    <subcellularLocation>
        <location evidence="1 5">Nucleus</location>
    </subcellularLocation>
</comment>
<comment type="caution">
    <text evidence="9">The sequence shown here is derived from an EMBL/GenBank/DDBJ whole genome shotgun (WGS) entry which is preliminary data.</text>
</comment>
<evidence type="ECO:0000256" key="5">
    <source>
        <dbReference type="PROSITE-ProRule" id="PRU00649"/>
    </source>
</evidence>
<dbReference type="GO" id="GO:0005634">
    <property type="term" value="C:nucleus"/>
    <property type="evidence" value="ECO:0007669"/>
    <property type="project" value="UniProtKB-SubCell"/>
</dbReference>
<dbReference type="InterPro" id="IPR017923">
    <property type="entry name" value="TFIIS_N"/>
</dbReference>
<keyword evidence="4 5" id="KW-0539">Nucleus</keyword>
<dbReference type="SMART" id="SM00784">
    <property type="entry name" value="SPT2"/>
    <property type="match status" value="1"/>
</dbReference>
<dbReference type="SUPFAM" id="SSF47769">
    <property type="entry name" value="SAM/Pointed domain"/>
    <property type="match status" value="1"/>
</dbReference>
<name>A0A397ALN0_APHAT</name>
<dbReference type="EMBL" id="QUSZ01006043">
    <property type="protein sequence ID" value="RHY07165.1"/>
    <property type="molecule type" value="Genomic_DNA"/>
</dbReference>
<evidence type="ECO:0000256" key="6">
    <source>
        <dbReference type="SAM" id="MobiDB-lite"/>
    </source>
</evidence>
<evidence type="ECO:0000256" key="3">
    <source>
        <dbReference type="ARBA" id="ARBA00023054"/>
    </source>
</evidence>
<dbReference type="InterPro" id="IPR003617">
    <property type="entry name" value="TFIIS/CRSP70_N_sub"/>
</dbReference>
<feature type="domain" description="TFIIS N-terminal" evidence="8">
    <location>
        <begin position="14"/>
        <end position="94"/>
    </location>
</feature>
<evidence type="ECO:0000259" key="7">
    <source>
        <dbReference type="PROSITE" id="PS50105"/>
    </source>
</evidence>
<proteinExistence type="inferred from homology"/>
<feature type="region of interest" description="Disordered" evidence="6">
    <location>
        <begin position="172"/>
        <end position="236"/>
    </location>
</feature>
<dbReference type="VEuPathDB" id="FungiDB:H257_10687"/>
<feature type="region of interest" description="Disordered" evidence="6">
    <location>
        <begin position="429"/>
        <end position="457"/>
    </location>
</feature>
<dbReference type="Gene3D" id="1.20.930.10">
    <property type="entry name" value="Conserved domain common to transcription factors TFIIS, elongin A, CRSP70"/>
    <property type="match status" value="1"/>
</dbReference>
<dbReference type="InterPro" id="IPR013256">
    <property type="entry name" value="Chromatin_SPT2"/>
</dbReference>
<dbReference type="Gene3D" id="1.10.150.50">
    <property type="entry name" value="Transcription Factor, Ets-1"/>
    <property type="match status" value="1"/>
</dbReference>
<dbReference type="Pfam" id="PF08243">
    <property type="entry name" value="SPT2"/>
    <property type="match status" value="1"/>
</dbReference>
<organism evidence="9 10">
    <name type="scientific">Aphanomyces astaci</name>
    <name type="common">Crayfish plague agent</name>
    <dbReference type="NCBI Taxonomy" id="112090"/>
    <lineage>
        <taxon>Eukaryota</taxon>
        <taxon>Sar</taxon>
        <taxon>Stramenopiles</taxon>
        <taxon>Oomycota</taxon>
        <taxon>Saprolegniomycetes</taxon>
        <taxon>Saprolegniales</taxon>
        <taxon>Verrucalvaceae</taxon>
        <taxon>Aphanomyces</taxon>
    </lineage>
</organism>
<accession>A0A397ALN0</accession>
<evidence type="ECO:0000256" key="1">
    <source>
        <dbReference type="ARBA" id="ARBA00004123"/>
    </source>
</evidence>
<comment type="similarity">
    <text evidence="2">Belongs to the SPT2 family.</text>
</comment>
<feature type="compositionally biased region" description="Polar residues" evidence="6">
    <location>
        <begin position="180"/>
        <end position="195"/>
    </location>
</feature>
<protein>
    <recommendedName>
        <fullName evidence="11">TFIIS N-terminal domain-containing protein</fullName>
    </recommendedName>
</protein>
<dbReference type="InterPro" id="IPR013761">
    <property type="entry name" value="SAM/pointed_sf"/>
</dbReference>
<feature type="domain" description="SAM" evidence="7">
    <location>
        <begin position="364"/>
        <end position="415"/>
    </location>
</feature>
<feature type="compositionally biased region" description="Basic and acidic residues" evidence="6">
    <location>
        <begin position="321"/>
        <end position="332"/>
    </location>
</feature>
<evidence type="ECO:0000313" key="10">
    <source>
        <dbReference type="Proteomes" id="UP000265427"/>
    </source>
</evidence>
<feature type="compositionally biased region" description="Acidic residues" evidence="6">
    <location>
        <begin position="487"/>
        <end position="508"/>
    </location>
</feature>
<dbReference type="InterPro" id="IPR035441">
    <property type="entry name" value="TFIIS/LEDGF_dom_sf"/>
</dbReference>
<dbReference type="SMART" id="SM00509">
    <property type="entry name" value="TFS2N"/>
    <property type="match status" value="1"/>
</dbReference>
<dbReference type="PROSITE" id="PS50105">
    <property type="entry name" value="SAM_DOMAIN"/>
    <property type="match status" value="1"/>
</dbReference>
<dbReference type="PROSITE" id="PS51319">
    <property type="entry name" value="TFIIS_N"/>
    <property type="match status" value="1"/>
</dbReference>
<sequence length="544" mass="60360">MVEGASVDVSTISQKLHSAIQENEWQSNKRAAKEIQSLLAVLNTYTPDPSTMLETMRETRIGVVVSKLRKHSDECVKAYASRLTNKWKAALDVNSTSSKPKQPAVVAASAYTKIPETAHDSKTGDAARLRVQQAYANERAKKDSRTSIFLENPIVKKVRGRKPVASAATITRFTNPERANMQQKVPRSVAPSSHKSSGDARPAPSSSLPVRPAPRPTTSAPTANMTSDEARHHQRQLKLRALAENKARATGKTVPFASVQQKPPAAASSTSFTKMAPVPSKFTAINRPPPPASSSTSKRNSTTSYVDKRKMTKPTGPPQAREQRKEFLDKMYPRTVGRADPNTNLKQKRKREDDSSAKNPPLQAGERDVMHWLKGLADGDMSQYGPAFFEHGFDSLKLVATMTDKDVAVVVPKRGHARVVAAALPSLQSKPLSAPPSRRKKLSKYDDDDEYDSDDGFLVDDDDMPRFVPGLITSMIRKGRRRRSAYYDDDVEGEEDGGNDSSDMEASYEEIQREESRSAQFGDYEDDVEDRRNRKHKAKKQKRK</sequence>
<evidence type="ECO:0008006" key="11">
    <source>
        <dbReference type="Google" id="ProtNLM"/>
    </source>
</evidence>
<feature type="region of interest" description="Disordered" evidence="6">
    <location>
        <begin position="483"/>
        <end position="544"/>
    </location>
</feature>
<feature type="compositionally biased region" description="Low complexity" evidence="6">
    <location>
        <begin position="293"/>
        <end position="304"/>
    </location>
</feature>
<keyword evidence="3" id="KW-0175">Coiled coil</keyword>
<evidence type="ECO:0000259" key="8">
    <source>
        <dbReference type="PROSITE" id="PS51319"/>
    </source>
</evidence>
<gene>
    <name evidence="9" type="ORF">DYB36_006695</name>
</gene>
<dbReference type="Proteomes" id="UP000265427">
    <property type="component" value="Unassembled WGS sequence"/>
</dbReference>
<dbReference type="AlphaFoldDB" id="A0A397ALN0"/>
<feature type="compositionally biased region" description="Basic residues" evidence="6">
    <location>
        <begin position="533"/>
        <end position="544"/>
    </location>
</feature>
<dbReference type="InterPro" id="IPR001660">
    <property type="entry name" value="SAM"/>
</dbReference>
<reference evidence="9 10" key="1">
    <citation type="submission" date="2018-08" db="EMBL/GenBank/DDBJ databases">
        <title>Aphanomyces genome sequencing and annotation.</title>
        <authorList>
            <person name="Minardi D."/>
            <person name="Oidtmann B."/>
            <person name="Van Der Giezen M."/>
            <person name="Studholme D.J."/>
        </authorList>
    </citation>
    <scope>NUCLEOTIDE SEQUENCE [LARGE SCALE GENOMIC DNA]</scope>
    <source>
        <strain evidence="9 10">Kv</strain>
    </source>
</reference>
<evidence type="ECO:0000313" key="9">
    <source>
        <dbReference type="EMBL" id="RHY07165.1"/>
    </source>
</evidence>
<dbReference type="SUPFAM" id="SSF47676">
    <property type="entry name" value="Conserved domain common to transcription factors TFIIS, elongin A, CRSP70"/>
    <property type="match status" value="1"/>
</dbReference>
<evidence type="ECO:0000256" key="4">
    <source>
        <dbReference type="ARBA" id="ARBA00023242"/>
    </source>
</evidence>